<dbReference type="Gene3D" id="1.50.10.100">
    <property type="entry name" value="Chondroitin AC/alginate lyase"/>
    <property type="match status" value="1"/>
</dbReference>
<keyword evidence="1" id="KW-0732">Signal</keyword>
<sequence length="395" mass="42234">MNKRRRLLVAGGALAAAGGFAAIAPFAAADTLPTDADTGAAREFGYPVYTRTEIDAWSTSSPQYGRLAGSWGGNVNRSVSFDFGAQISSTERDRLRDESAYVKVQAVLWAADGNAARRSKVVGLLDQLRAATSWQTDTAEQYRLVAGWACTNLAQAAAIVGYHDSRFEQFLTTVCYPLLDWSNGANWHGSFADSRLAIAAYTGDTALWEDATAYFNQRIAQSVYHSEYDGDTVAPLLGADGAPNIGLTRIHWRTGTLNADLTPVEPSLFPDGVNAERRRDLAHVSMGLGAFVHGARTIRAQGDELAPHAYDRLHAAYVHHAERVLTYLETGAIPDPQVTDGDGGSALKMAWFPARAFFGADTPADVLALCEHGQVTGSSPVGGNHLVAEAFADGA</sequence>
<comment type="caution">
    <text evidence="2">The sequence shown here is derived from an EMBL/GenBank/DDBJ whole genome shotgun (WGS) entry which is preliminary data.</text>
</comment>
<proteinExistence type="predicted"/>
<name>A0A2T0UQ12_9ACTN</name>
<evidence type="ECO:0000256" key="1">
    <source>
        <dbReference type="SAM" id="SignalP"/>
    </source>
</evidence>
<dbReference type="Proteomes" id="UP000238176">
    <property type="component" value="Unassembled WGS sequence"/>
</dbReference>
<dbReference type="PROSITE" id="PS51318">
    <property type="entry name" value="TAT"/>
    <property type="match status" value="1"/>
</dbReference>
<dbReference type="SUPFAM" id="SSF48230">
    <property type="entry name" value="Chondroitin AC/alginate lyase"/>
    <property type="match status" value="1"/>
</dbReference>
<reference evidence="2 3" key="1">
    <citation type="submission" date="2018-03" db="EMBL/GenBank/DDBJ databases">
        <title>Genomic Encyclopedia of Type Strains, Phase III (KMG-III): the genomes of soil and plant-associated and newly described type strains.</title>
        <authorList>
            <person name="Whitman W."/>
        </authorList>
    </citation>
    <scope>NUCLEOTIDE SEQUENCE [LARGE SCALE GENOMIC DNA]</scope>
    <source>
        <strain evidence="2 3">CGMCC 4.7067</strain>
    </source>
</reference>
<dbReference type="OrthoDB" id="3862295at2"/>
<dbReference type="EMBL" id="PVTJ01000003">
    <property type="protein sequence ID" value="PRY60011.1"/>
    <property type="molecule type" value="Genomic_DNA"/>
</dbReference>
<accession>A0A2T0UQ12</accession>
<dbReference type="RefSeq" id="WP_146148044.1">
    <property type="nucleotide sequence ID" value="NZ_PVTJ01000003.1"/>
</dbReference>
<feature type="signal peptide" evidence="1">
    <location>
        <begin position="1"/>
        <end position="21"/>
    </location>
</feature>
<evidence type="ECO:0000313" key="2">
    <source>
        <dbReference type="EMBL" id="PRY60011.1"/>
    </source>
</evidence>
<evidence type="ECO:0008006" key="4">
    <source>
        <dbReference type="Google" id="ProtNLM"/>
    </source>
</evidence>
<dbReference type="InterPro" id="IPR006311">
    <property type="entry name" value="TAT_signal"/>
</dbReference>
<keyword evidence="3" id="KW-1185">Reference proteome</keyword>
<protein>
    <recommendedName>
        <fullName evidence="4">Alginate lyase</fullName>
    </recommendedName>
</protein>
<gene>
    <name evidence="2" type="ORF">B0I28_103485</name>
</gene>
<dbReference type="AlphaFoldDB" id="A0A2T0UQ12"/>
<organism evidence="2 3">
    <name type="scientific">Glycomyces artemisiae</name>
    <dbReference type="NCBI Taxonomy" id="1076443"/>
    <lineage>
        <taxon>Bacteria</taxon>
        <taxon>Bacillati</taxon>
        <taxon>Actinomycetota</taxon>
        <taxon>Actinomycetes</taxon>
        <taxon>Glycomycetales</taxon>
        <taxon>Glycomycetaceae</taxon>
        <taxon>Glycomyces</taxon>
    </lineage>
</organism>
<feature type="chain" id="PRO_5039357114" description="Alginate lyase" evidence="1">
    <location>
        <begin position="22"/>
        <end position="395"/>
    </location>
</feature>
<evidence type="ECO:0000313" key="3">
    <source>
        <dbReference type="Proteomes" id="UP000238176"/>
    </source>
</evidence>
<dbReference type="InterPro" id="IPR008929">
    <property type="entry name" value="Chondroitin_lyas"/>
</dbReference>